<feature type="transmembrane region" description="Helical" evidence="11">
    <location>
        <begin position="192"/>
        <end position="212"/>
    </location>
</feature>
<evidence type="ECO:0000256" key="7">
    <source>
        <dbReference type="ARBA" id="ARBA00022982"/>
    </source>
</evidence>
<dbReference type="Proteomes" id="UP001203297">
    <property type="component" value="Unassembled WGS sequence"/>
</dbReference>
<keyword evidence="4" id="KW-0349">Heme</keyword>
<feature type="transmembrane region" description="Helical" evidence="11">
    <location>
        <begin position="88"/>
        <end position="106"/>
    </location>
</feature>
<keyword evidence="3" id="KW-0813">Transport</keyword>
<keyword evidence="5 11" id="KW-0812">Transmembrane</keyword>
<dbReference type="SMART" id="SM00665">
    <property type="entry name" value="B561"/>
    <property type="match status" value="1"/>
</dbReference>
<comment type="cofactor">
    <cofactor evidence="1">
        <name>heme b</name>
        <dbReference type="ChEBI" id="CHEBI:60344"/>
    </cofactor>
</comment>
<feature type="transmembrane region" description="Helical" evidence="11">
    <location>
        <begin position="50"/>
        <end position="68"/>
    </location>
</feature>
<evidence type="ECO:0000256" key="10">
    <source>
        <dbReference type="ARBA" id="ARBA00023136"/>
    </source>
</evidence>
<name>A0AAD4QSD5_9AGAM</name>
<evidence type="ECO:0000256" key="2">
    <source>
        <dbReference type="ARBA" id="ARBA00004141"/>
    </source>
</evidence>
<evidence type="ECO:0000256" key="5">
    <source>
        <dbReference type="ARBA" id="ARBA00022692"/>
    </source>
</evidence>
<keyword evidence="14" id="KW-1185">Reference proteome</keyword>
<protein>
    <recommendedName>
        <fullName evidence="12">Cytochrome b561 domain-containing protein</fullName>
    </recommendedName>
</protein>
<evidence type="ECO:0000256" key="6">
    <source>
        <dbReference type="ARBA" id="ARBA00022723"/>
    </source>
</evidence>
<comment type="subcellular location">
    <subcellularLocation>
        <location evidence="2">Membrane</location>
        <topology evidence="2">Multi-pass membrane protein</topology>
    </subcellularLocation>
</comment>
<dbReference type="PANTHER" id="PTHR15422">
    <property type="entry name" value="OS05G0565100 PROTEIN"/>
    <property type="match status" value="1"/>
</dbReference>
<evidence type="ECO:0000259" key="12">
    <source>
        <dbReference type="SMART" id="SM00665"/>
    </source>
</evidence>
<dbReference type="PANTHER" id="PTHR15422:SF45">
    <property type="entry name" value="CYTOCHROME B561 DOMAIN-CONTAINING PROTEIN"/>
    <property type="match status" value="1"/>
</dbReference>
<evidence type="ECO:0000256" key="11">
    <source>
        <dbReference type="SAM" id="Phobius"/>
    </source>
</evidence>
<evidence type="ECO:0000256" key="4">
    <source>
        <dbReference type="ARBA" id="ARBA00022617"/>
    </source>
</evidence>
<dbReference type="EMBL" id="WTXG01000003">
    <property type="protein sequence ID" value="KAI0306766.1"/>
    <property type="molecule type" value="Genomic_DNA"/>
</dbReference>
<organism evidence="13 14">
    <name type="scientific">Multifurca ochricompacta</name>
    <dbReference type="NCBI Taxonomy" id="376703"/>
    <lineage>
        <taxon>Eukaryota</taxon>
        <taxon>Fungi</taxon>
        <taxon>Dikarya</taxon>
        <taxon>Basidiomycota</taxon>
        <taxon>Agaricomycotina</taxon>
        <taxon>Agaricomycetes</taxon>
        <taxon>Russulales</taxon>
        <taxon>Russulaceae</taxon>
        <taxon>Multifurca</taxon>
    </lineage>
</organism>
<accession>A0AAD4QSD5</accession>
<dbReference type="InterPro" id="IPR045150">
    <property type="entry name" value="CYB561D1/2"/>
</dbReference>
<dbReference type="AlphaFoldDB" id="A0AAD4QSD5"/>
<dbReference type="GO" id="GO:0016020">
    <property type="term" value="C:membrane"/>
    <property type="evidence" value="ECO:0007669"/>
    <property type="project" value="UniProtKB-SubCell"/>
</dbReference>
<evidence type="ECO:0000256" key="8">
    <source>
        <dbReference type="ARBA" id="ARBA00022989"/>
    </source>
</evidence>
<dbReference type="CDD" id="cd08761">
    <property type="entry name" value="Cyt_b561_CYB561D2_like"/>
    <property type="match status" value="1"/>
</dbReference>
<keyword evidence="6" id="KW-0479">Metal-binding</keyword>
<dbReference type="GO" id="GO:0140575">
    <property type="term" value="F:transmembrane monodehydroascorbate reductase activity"/>
    <property type="evidence" value="ECO:0007669"/>
    <property type="project" value="InterPro"/>
</dbReference>
<evidence type="ECO:0000256" key="9">
    <source>
        <dbReference type="ARBA" id="ARBA00023004"/>
    </source>
</evidence>
<evidence type="ECO:0000256" key="1">
    <source>
        <dbReference type="ARBA" id="ARBA00001970"/>
    </source>
</evidence>
<keyword evidence="9" id="KW-0408">Iron</keyword>
<evidence type="ECO:0000256" key="3">
    <source>
        <dbReference type="ARBA" id="ARBA00022448"/>
    </source>
</evidence>
<dbReference type="Pfam" id="PF03188">
    <property type="entry name" value="Cytochrom_B561"/>
    <property type="match status" value="1"/>
</dbReference>
<proteinExistence type="predicted"/>
<keyword evidence="8 11" id="KW-1133">Transmembrane helix</keyword>
<keyword evidence="7" id="KW-0249">Electron transport</keyword>
<feature type="domain" description="Cytochrome b561" evidence="12">
    <location>
        <begin position="51"/>
        <end position="181"/>
    </location>
</feature>
<evidence type="ECO:0000313" key="13">
    <source>
        <dbReference type="EMBL" id="KAI0306766.1"/>
    </source>
</evidence>
<dbReference type="Gene3D" id="1.20.120.1770">
    <property type="match status" value="1"/>
</dbReference>
<feature type="transmembrane region" description="Helical" evidence="11">
    <location>
        <begin position="126"/>
        <end position="152"/>
    </location>
</feature>
<feature type="transmembrane region" description="Helical" evidence="11">
    <location>
        <begin position="164"/>
        <end position="186"/>
    </location>
</feature>
<dbReference type="InterPro" id="IPR006593">
    <property type="entry name" value="Cyt_b561/ferric_Rdtase_TM"/>
</dbReference>
<evidence type="ECO:0000313" key="14">
    <source>
        <dbReference type="Proteomes" id="UP001203297"/>
    </source>
</evidence>
<feature type="transmembrane region" description="Helical" evidence="11">
    <location>
        <begin position="18"/>
        <end position="38"/>
    </location>
</feature>
<keyword evidence="10 11" id="KW-0472">Membrane</keyword>
<reference evidence="13" key="1">
    <citation type="journal article" date="2022" name="New Phytol.">
        <title>Evolutionary transition to the ectomycorrhizal habit in the genomes of a hyperdiverse lineage of mushroom-forming fungi.</title>
        <authorList>
            <person name="Looney B."/>
            <person name="Miyauchi S."/>
            <person name="Morin E."/>
            <person name="Drula E."/>
            <person name="Courty P.E."/>
            <person name="Kohler A."/>
            <person name="Kuo A."/>
            <person name="LaButti K."/>
            <person name="Pangilinan J."/>
            <person name="Lipzen A."/>
            <person name="Riley R."/>
            <person name="Andreopoulos W."/>
            <person name="He G."/>
            <person name="Johnson J."/>
            <person name="Nolan M."/>
            <person name="Tritt A."/>
            <person name="Barry K.W."/>
            <person name="Grigoriev I.V."/>
            <person name="Nagy L.G."/>
            <person name="Hibbett D."/>
            <person name="Henrissat B."/>
            <person name="Matheny P.B."/>
            <person name="Labbe J."/>
            <person name="Martin F.M."/>
        </authorList>
    </citation>
    <scope>NUCLEOTIDE SEQUENCE</scope>
    <source>
        <strain evidence="13">BPL690</strain>
    </source>
</reference>
<comment type="caution">
    <text evidence="13">The sequence shown here is derived from an EMBL/GenBank/DDBJ whole genome shotgun (WGS) entry which is preliminary data.</text>
</comment>
<gene>
    <name evidence="13" type="ORF">B0F90DRAFT_1814604</name>
</gene>
<dbReference type="GO" id="GO:0046872">
    <property type="term" value="F:metal ion binding"/>
    <property type="evidence" value="ECO:0007669"/>
    <property type="project" value="UniProtKB-KW"/>
</dbReference>
<sequence>MGSNEQQTKGETRSGDNLAFNIALVSALILLLSTWTIILSNNPNNLSWFAFHPTLNTLALFCFTFGILTLQPTSQPKTKAAGLQRHQFAMGFGFIFILLGTSAIWYNKTSHRAPHYTTWHGTFGLITVSWLVFQVALGAGSVWFGGAAFGGGHKAKLVWKYHRLSGYILLPLLLTTVNFGGAWSAWVSENSAYIVRLVAYTFAPLGILASLYSRTR</sequence>